<keyword evidence="3" id="KW-1185">Reference proteome</keyword>
<accession>A0A834JBZ8</accession>
<dbReference type="Proteomes" id="UP000614350">
    <property type="component" value="Unassembled WGS sequence"/>
</dbReference>
<feature type="compositionally biased region" description="Basic residues" evidence="1">
    <location>
        <begin position="1"/>
        <end position="10"/>
    </location>
</feature>
<comment type="caution">
    <text evidence="2">The sequence shown here is derived from an EMBL/GenBank/DDBJ whole genome shotgun (WGS) entry which is preliminary data.</text>
</comment>
<gene>
    <name evidence="2" type="ORF">HZH66_012233</name>
</gene>
<dbReference type="EMBL" id="JACSEA010000015">
    <property type="protein sequence ID" value="KAF7385147.1"/>
    <property type="molecule type" value="Genomic_DNA"/>
</dbReference>
<organism evidence="2 3">
    <name type="scientific">Vespula vulgaris</name>
    <name type="common">Yellow jacket</name>
    <name type="synonym">Wasp</name>
    <dbReference type="NCBI Taxonomy" id="7454"/>
    <lineage>
        <taxon>Eukaryota</taxon>
        <taxon>Metazoa</taxon>
        <taxon>Ecdysozoa</taxon>
        <taxon>Arthropoda</taxon>
        <taxon>Hexapoda</taxon>
        <taxon>Insecta</taxon>
        <taxon>Pterygota</taxon>
        <taxon>Neoptera</taxon>
        <taxon>Endopterygota</taxon>
        <taxon>Hymenoptera</taxon>
        <taxon>Apocrita</taxon>
        <taxon>Aculeata</taxon>
        <taxon>Vespoidea</taxon>
        <taxon>Vespidae</taxon>
        <taxon>Vespinae</taxon>
        <taxon>Vespula</taxon>
    </lineage>
</organism>
<evidence type="ECO:0000313" key="2">
    <source>
        <dbReference type="EMBL" id="KAF7385147.1"/>
    </source>
</evidence>
<feature type="region of interest" description="Disordered" evidence="1">
    <location>
        <begin position="1"/>
        <end position="31"/>
    </location>
</feature>
<evidence type="ECO:0000313" key="3">
    <source>
        <dbReference type="Proteomes" id="UP000614350"/>
    </source>
</evidence>
<sequence length="75" mass="8569">MQARVSKKSTSRGLSLLSSTKKEKKSNGKIRDDVDYEEPWDKLGGLLLRFTCCCPISSPLERNTPVKLRLERIPY</sequence>
<protein>
    <submittedName>
        <fullName evidence="2">Uncharacterized protein</fullName>
    </submittedName>
</protein>
<reference evidence="2" key="1">
    <citation type="journal article" date="2020" name="G3 (Bethesda)">
        <title>High-Quality Assemblies for Three Invasive Social Wasps from the &lt;i&gt;Vespula&lt;/i&gt; Genus.</title>
        <authorList>
            <person name="Harrop T.W.R."/>
            <person name="Guhlin J."/>
            <person name="McLaughlin G.M."/>
            <person name="Permina E."/>
            <person name="Stockwell P."/>
            <person name="Gilligan J."/>
            <person name="Le Lec M.F."/>
            <person name="Gruber M.A.M."/>
            <person name="Quinn O."/>
            <person name="Lovegrove M."/>
            <person name="Duncan E.J."/>
            <person name="Remnant E.J."/>
            <person name="Van Eeckhoven J."/>
            <person name="Graham B."/>
            <person name="Knapp R.A."/>
            <person name="Langford K.W."/>
            <person name="Kronenberg Z."/>
            <person name="Press M.O."/>
            <person name="Eacker S.M."/>
            <person name="Wilson-Rankin E.E."/>
            <person name="Purcell J."/>
            <person name="Lester P.J."/>
            <person name="Dearden P.K."/>
        </authorList>
    </citation>
    <scope>NUCLEOTIDE SEQUENCE</scope>
    <source>
        <strain evidence="2">Marl-1</strain>
    </source>
</reference>
<evidence type="ECO:0000256" key="1">
    <source>
        <dbReference type="SAM" id="MobiDB-lite"/>
    </source>
</evidence>
<dbReference type="AlphaFoldDB" id="A0A834JBZ8"/>
<proteinExistence type="predicted"/>
<name>A0A834JBZ8_VESVU</name>